<dbReference type="InterPro" id="IPR020845">
    <property type="entry name" value="AMP-binding_CS"/>
</dbReference>
<dbReference type="PANTHER" id="PTHR43272">
    <property type="entry name" value="LONG-CHAIN-FATTY-ACID--COA LIGASE"/>
    <property type="match status" value="1"/>
</dbReference>
<evidence type="ECO:0000313" key="4">
    <source>
        <dbReference type="EMBL" id="KAJ3259675.1"/>
    </source>
</evidence>
<dbReference type="AlphaFoldDB" id="A0AAD5Y9P3"/>
<dbReference type="InterPro" id="IPR042099">
    <property type="entry name" value="ANL_N_sf"/>
</dbReference>
<dbReference type="GO" id="GO:0005524">
    <property type="term" value="F:ATP binding"/>
    <property type="evidence" value="ECO:0007669"/>
    <property type="project" value="UniProtKB-KW"/>
</dbReference>
<keyword evidence="2" id="KW-0067">ATP-binding</keyword>
<protein>
    <recommendedName>
        <fullName evidence="3">AMP-dependent synthetase/ligase domain-containing protein</fullName>
    </recommendedName>
</protein>
<evidence type="ECO:0000313" key="5">
    <source>
        <dbReference type="Proteomes" id="UP001210925"/>
    </source>
</evidence>
<keyword evidence="1" id="KW-0547">Nucleotide-binding</keyword>
<organism evidence="4 5">
    <name type="scientific">Boothiomyces macroporosus</name>
    <dbReference type="NCBI Taxonomy" id="261099"/>
    <lineage>
        <taxon>Eukaryota</taxon>
        <taxon>Fungi</taxon>
        <taxon>Fungi incertae sedis</taxon>
        <taxon>Chytridiomycota</taxon>
        <taxon>Chytridiomycota incertae sedis</taxon>
        <taxon>Chytridiomycetes</taxon>
        <taxon>Rhizophydiales</taxon>
        <taxon>Terramycetaceae</taxon>
        <taxon>Boothiomyces</taxon>
    </lineage>
</organism>
<dbReference type="InterPro" id="IPR000873">
    <property type="entry name" value="AMP-dep_synth/lig_dom"/>
</dbReference>
<dbReference type="GO" id="GO:0005783">
    <property type="term" value="C:endoplasmic reticulum"/>
    <property type="evidence" value="ECO:0007669"/>
    <property type="project" value="TreeGrafter"/>
</dbReference>
<dbReference type="GO" id="GO:0004467">
    <property type="term" value="F:long-chain fatty acid-CoA ligase activity"/>
    <property type="evidence" value="ECO:0007669"/>
    <property type="project" value="TreeGrafter"/>
</dbReference>
<evidence type="ECO:0000259" key="3">
    <source>
        <dbReference type="Pfam" id="PF00501"/>
    </source>
</evidence>
<evidence type="ECO:0000256" key="1">
    <source>
        <dbReference type="ARBA" id="ARBA00022741"/>
    </source>
</evidence>
<dbReference type="GO" id="GO:0016020">
    <property type="term" value="C:membrane"/>
    <property type="evidence" value="ECO:0007669"/>
    <property type="project" value="TreeGrafter"/>
</dbReference>
<dbReference type="Proteomes" id="UP001210925">
    <property type="component" value="Unassembled WGS sequence"/>
</dbReference>
<dbReference type="SUPFAM" id="SSF56801">
    <property type="entry name" value="Acetyl-CoA synthetase-like"/>
    <property type="match status" value="1"/>
</dbReference>
<dbReference type="Gene3D" id="3.40.50.12780">
    <property type="entry name" value="N-terminal domain of ligase-like"/>
    <property type="match status" value="1"/>
</dbReference>
<reference evidence="4" key="1">
    <citation type="submission" date="2020-05" db="EMBL/GenBank/DDBJ databases">
        <title>Phylogenomic resolution of chytrid fungi.</title>
        <authorList>
            <person name="Stajich J.E."/>
            <person name="Amses K."/>
            <person name="Simmons R."/>
            <person name="Seto K."/>
            <person name="Myers J."/>
            <person name="Bonds A."/>
            <person name="Quandt C.A."/>
            <person name="Barry K."/>
            <person name="Liu P."/>
            <person name="Grigoriev I."/>
            <person name="Longcore J.E."/>
            <person name="James T.Y."/>
        </authorList>
    </citation>
    <scope>NUCLEOTIDE SEQUENCE</scope>
    <source>
        <strain evidence="4">PLAUS21</strain>
    </source>
</reference>
<dbReference type="PANTHER" id="PTHR43272:SF33">
    <property type="entry name" value="AMP-BINDING DOMAIN-CONTAINING PROTEIN-RELATED"/>
    <property type="match status" value="1"/>
</dbReference>
<gene>
    <name evidence="4" type="ORF">HK103_001936</name>
</gene>
<proteinExistence type="predicted"/>
<evidence type="ECO:0000256" key="2">
    <source>
        <dbReference type="ARBA" id="ARBA00022840"/>
    </source>
</evidence>
<comment type="caution">
    <text evidence="4">The sequence shown here is derived from an EMBL/GenBank/DDBJ whole genome shotgun (WGS) entry which is preliminary data.</text>
</comment>
<keyword evidence="5" id="KW-1185">Reference proteome</keyword>
<name>A0AAD5Y9P3_9FUNG</name>
<dbReference type="Pfam" id="PF00501">
    <property type="entry name" value="AMP-binding"/>
    <property type="match status" value="1"/>
</dbReference>
<dbReference type="PROSITE" id="PS00455">
    <property type="entry name" value="AMP_BINDING"/>
    <property type="match status" value="1"/>
</dbReference>
<feature type="domain" description="AMP-dependent synthetase/ligase" evidence="3">
    <location>
        <begin position="89"/>
        <end position="494"/>
    </location>
</feature>
<dbReference type="EMBL" id="JADGKB010000016">
    <property type="protein sequence ID" value="KAJ3259675.1"/>
    <property type="molecule type" value="Genomic_DNA"/>
</dbReference>
<sequence>MSGNRSRKSVAEAPLTAQANYQYTYEVDEDDIEGEGKPRRSISCYGKNLEDINLPPGISNLHDNFLRGVQISAERNYLGARIPQENGFGPYEWQTYNQVYARVRNLGSALVNRGFKKDAKIGIFSINRIEWILIEQACYMYSYINVPLYDTLGDEAVNHIIGLCEIPIVAATSDKAEFLLQMIDKLPTLKTIVLMDNKITDKIKKFKKGGVEIVKLEELETEGSRNVKDRVVTNADTIATICFTSGTTGLPKGVVISHGNLLSFVTGALHMAKNQELYNFNSSDVHISYLPLAHIFERVVQAYIIYVGASVGFYQGDTLKLLEDVAELKPTIFVSVPRLFNRIYDKVMAGVKEAGGLSASVFNYAYEAKKYWLQSGYVGHSVWDYVVFGKVREKLGGRVRCMITGAAPISAEVTDFLKICFSIQLIEGYGQTETTAGTCTTIMKDISSGHIGIPMPQCMVKLRDVPSMNYSSKDKPYPRGEICVKGNNVFKGYYKEPSKTAETLSKDGWCYTGDIGYWDERVPDVPQFTKWANGQGLTGTTSEILGNSKTKDLFVKLLGQVGKEGGLKGFENVKAIHFEENPFTVENGLLTPTFKLKRHEAKIKYQSEIDNMYKQIKE</sequence>
<accession>A0AAD5Y9P3</accession>